<gene>
    <name evidence="10" type="ORF">VIN30_02110</name>
</gene>
<dbReference type="RefSeq" id="WP_338208893.1">
    <property type="nucleotide sequence ID" value="NZ_JAYMFF010000002.1"/>
</dbReference>
<keyword evidence="3" id="KW-1003">Cell membrane</keyword>
<evidence type="ECO:0000256" key="2">
    <source>
        <dbReference type="ARBA" id="ARBA00022448"/>
    </source>
</evidence>
<feature type="compositionally biased region" description="Low complexity" evidence="8">
    <location>
        <begin position="748"/>
        <end position="767"/>
    </location>
</feature>
<keyword evidence="7" id="KW-0175">Coiled coil</keyword>
<evidence type="ECO:0000256" key="7">
    <source>
        <dbReference type="SAM" id="Coils"/>
    </source>
</evidence>
<feature type="compositionally biased region" description="Low complexity" evidence="8">
    <location>
        <begin position="724"/>
        <end position="741"/>
    </location>
</feature>
<evidence type="ECO:0000256" key="9">
    <source>
        <dbReference type="SAM" id="Phobius"/>
    </source>
</evidence>
<proteinExistence type="predicted"/>
<sequence>MSSQTASHPAKAPAKGAAKASSGAYISLMALVMMNVTIIGSVANDVQQAYYGLSSVTLFIIGALVFFLPTGLVAAELASGWGQRGGIFRWVGEALGPGLAFTCLLILWFQTSINFGSGVASASATIGFYTPDWDWAVNFMNHPENQFFIILAWLAYYWGLTFMATKGVKAFARITKYGVIIGTFIPLAFIVIFTVVWLAQGNVSNVTPTPEAFNPFAGGFNLTTMALAAGVFFSFAGIDMNAAHIKQLKKPQKEFPMSIFIAMILTLIMFIAGTVCIAIVTPKSDMNLVYGLYQTYKILGATFNCPWIYVAFVWVGLGASMASLVTNMAGPSFMLGQAGRSGFLPKVLQNSNKHGMPSRLMYLQMAFMTAVAFLCFLIPNIEGFVILITQAITILYMMYYVLMFISFLKLRHDQPNRPRLFKVPGGNVGAWIVAGVGLVACLFGIVLAIIPPAQVAQEVGSPVTYVVVIVTIILVTFAICFGVYQASRRHNWVDPNNVFAPFTWQLEGLKKPQRVLSNVPSELMSEGQNPMGMPVKKLWDPNEQIVLPDEYVPGKHHPSSPAIEAGDDPAAMNHPVKTNGTAIGALAAIPMSQPAVISKKAGIGTAATVGLKKGLQESAEPVRLDAEVPAAPADEVAAERVPRDPVADAQRATAAEHAAEAAEKASEAKAHAYAVEAEALEQQVEADSDLASARREVKEAKAAADQAKREAAHPAGGAAGAVGAAGAARAAGDTAAGDTTGAAGGPAGAAKAGGADAGSASGTGAAK</sequence>
<evidence type="ECO:0000256" key="3">
    <source>
        <dbReference type="ARBA" id="ARBA00022475"/>
    </source>
</evidence>
<keyword evidence="2" id="KW-0813">Transport</keyword>
<evidence type="ECO:0000256" key="5">
    <source>
        <dbReference type="ARBA" id="ARBA00022989"/>
    </source>
</evidence>
<feature type="transmembrane region" description="Helical" evidence="9">
    <location>
        <begin position="259"/>
        <end position="280"/>
    </location>
</feature>
<evidence type="ECO:0000313" key="11">
    <source>
        <dbReference type="Proteomes" id="UP001349994"/>
    </source>
</evidence>
<feature type="transmembrane region" description="Helical" evidence="9">
    <location>
        <begin position="24"/>
        <end position="43"/>
    </location>
</feature>
<feature type="coiled-coil region" evidence="7">
    <location>
        <begin position="683"/>
        <end position="710"/>
    </location>
</feature>
<dbReference type="InterPro" id="IPR050367">
    <property type="entry name" value="APC_superfamily"/>
</dbReference>
<keyword evidence="4 9" id="KW-0812">Transmembrane</keyword>
<comment type="subcellular location">
    <subcellularLocation>
        <location evidence="1">Cell membrane</location>
        <topology evidence="1">Multi-pass membrane protein</topology>
    </subcellularLocation>
</comment>
<feature type="transmembrane region" description="Helical" evidence="9">
    <location>
        <begin position="428"/>
        <end position="450"/>
    </location>
</feature>
<evidence type="ECO:0000256" key="4">
    <source>
        <dbReference type="ARBA" id="ARBA00022692"/>
    </source>
</evidence>
<evidence type="ECO:0000256" key="8">
    <source>
        <dbReference type="SAM" id="MobiDB-lite"/>
    </source>
</evidence>
<reference evidence="10 11" key="1">
    <citation type="submission" date="2024-01" db="EMBL/GenBank/DDBJ databases">
        <title>novel species in genus Adlercreutzia.</title>
        <authorList>
            <person name="Liu X."/>
        </authorList>
    </citation>
    <scope>NUCLEOTIDE SEQUENCE [LARGE SCALE GENOMIC DNA]</scope>
    <source>
        <strain evidence="10 11">R7</strain>
    </source>
</reference>
<dbReference type="PANTHER" id="PTHR42770">
    <property type="entry name" value="AMINO ACID TRANSPORTER-RELATED"/>
    <property type="match status" value="1"/>
</dbReference>
<feature type="transmembrane region" description="Helical" evidence="9">
    <location>
        <begin position="307"/>
        <end position="325"/>
    </location>
</feature>
<dbReference type="PANTHER" id="PTHR42770:SF15">
    <property type="entry name" value="GLUTAMATE_GAMMA-AMINOBUTYRATE ANTIPORTER-RELATED"/>
    <property type="match status" value="1"/>
</dbReference>
<feature type="transmembrane region" description="Helical" evidence="9">
    <location>
        <begin position="360"/>
        <end position="379"/>
    </location>
</feature>
<comment type="caution">
    <text evidence="10">The sequence shown here is derived from an EMBL/GenBank/DDBJ whole genome shotgun (WGS) entry which is preliminary data.</text>
</comment>
<feature type="transmembrane region" description="Helical" evidence="9">
    <location>
        <begin position="385"/>
        <end position="408"/>
    </location>
</feature>
<name>A0ABU6IFN4_9ACTN</name>
<feature type="transmembrane region" description="Helical" evidence="9">
    <location>
        <begin position="219"/>
        <end position="238"/>
    </location>
</feature>
<protein>
    <submittedName>
        <fullName evidence="10">APC family permease</fullName>
    </submittedName>
</protein>
<evidence type="ECO:0000313" key="10">
    <source>
        <dbReference type="EMBL" id="MEC4175239.1"/>
    </source>
</evidence>
<dbReference type="InterPro" id="IPR002293">
    <property type="entry name" value="AA/rel_permease1"/>
</dbReference>
<feature type="region of interest" description="Disordered" evidence="8">
    <location>
        <begin position="724"/>
        <end position="767"/>
    </location>
</feature>
<accession>A0ABU6IFN4</accession>
<keyword evidence="11" id="KW-1185">Reference proteome</keyword>
<keyword evidence="6 9" id="KW-0472">Membrane</keyword>
<dbReference type="EMBL" id="JAYMFF010000002">
    <property type="protein sequence ID" value="MEC4175239.1"/>
    <property type="molecule type" value="Genomic_DNA"/>
</dbReference>
<dbReference type="Proteomes" id="UP001349994">
    <property type="component" value="Unassembled WGS sequence"/>
</dbReference>
<feature type="transmembrane region" description="Helical" evidence="9">
    <location>
        <begin position="49"/>
        <end position="75"/>
    </location>
</feature>
<evidence type="ECO:0000256" key="6">
    <source>
        <dbReference type="ARBA" id="ARBA00023136"/>
    </source>
</evidence>
<feature type="transmembrane region" description="Helical" evidence="9">
    <location>
        <begin position="177"/>
        <end position="199"/>
    </location>
</feature>
<feature type="transmembrane region" description="Helical" evidence="9">
    <location>
        <begin position="462"/>
        <end position="484"/>
    </location>
</feature>
<evidence type="ECO:0000256" key="1">
    <source>
        <dbReference type="ARBA" id="ARBA00004651"/>
    </source>
</evidence>
<feature type="transmembrane region" description="Helical" evidence="9">
    <location>
        <begin position="87"/>
        <end position="109"/>
    </location>
</feature>
<dbReference type="Pfam" id="PF13520">
    <property type="entry name" value="AA_permease_2"/>
    <property type="match status" value="1"/>
</dbReference>
<feature type="transmembrane region" description="Helical" evidence="9">
    <location>
        <begin position="147"/>
        <end position="165"/>
    </location>
</feature>
<keyword evidence="5 9" id="KW-1133">Transmembrane helix</keyword>
<dbReference type="Gene3D" id="1.20.1740.10">
    <property type="entry name" value="Amino acid/polyamine transporter I"/>
    <property type="match status" value="1"/>
</dbReference>
<organism evidence="10 11">
    <name type="scientific">Adlercreutzia wanghongyangiae</name>
    <dbReference type="NCBI Taxonomy" id="3111451"/>
    <lineage>
        <taxon>Bacteria</taxon>
        <taxon>Bacillati</taxon>
        <taxon>Actinomycetota</taxon>
        <taxon>Coriobacteriia</taxon>
        <taxon>Eggerthellales</taxon>
        <taxon>Eggerthellaceae</taxon>
        <taxon>Adlercreutzia</taxon>
    </lineage>
</organism>